<reference evidence="1" key="1">
    <citation type="submission" date="2019-06" db="EMBL/GenBank/DDBJ databases">
        <authorList>
            <person name="Murdoch R.W."/>
            <person name="Fathepure B."/>
        </authorList>
    </citation>
    <scope>NUCLEOTIDE SEQUENCE</scope>
</reference>
<evidence type="ECO:0000313" key="1">
    <source>
        <dbReference type="EMBL" id="QEA05640.1"/>
    </source>
</evidence>
<sequence>MDLDHPYRLIFCPDHDPFPRLEEGGLNWACVTAIRILAVEDTHG</sequence>
<dbReference type="AlphaFoldDB" id="A0A5B8RA50"/>
<dbReference type="EMBL" id="MN079106">
    <property type="protein sequence ID" value="QEA05640.1"/>
    <property type="molecule type" value="Genomic_DNA"/>
</dbReference>
<name>A0A5B8RA50_9ZZZZ</name>
<gene>
    <name evidence="1" type="ORF">KBTEX_01963</name>
</gene>
<accession>A0A5B8RA50</accession>
<proteinExistence type="predicted"/>
<protein>
    <submittedName>
        <fullName evidence="1">Uncharacterized protein</fullName>
    </submittedName>
</protein>
<organism evidence="1">
    <name type="scientific">uncultured organism</name>
    <dbReference type="NCBI Taxonomy" id="155900"/>
    <lineage>
        <taxon>unclassified sequences</taxon>
        <taxon>environmental samples</taxon>
    </lineage>
</organism>